<evidence type="ECO:0000256" key="1">
    <source>
        <dbReference type="SAM" id="MobiDB-lite"/>
    </source>
</evidence>
<comment type="caution">
    <text evidence="2">The sequence shown here is derived from an EMBL/GenBank/DDBJ whole genome shotgun (WGS) entry which is preliminary data.</text>
</comment>
<dbReference type="Proteomes" id="UP000034681">
    <property type="component" value="Unassembled WGS sequence"/>
</dbReference>
<evidence type="ECO:0000313" key="2">
    <source>
        <dbReference type="EMBL" id="KKJ01425.1"/>
    </source>
</evidence>
<organism evidence="2 3">
    <name type="scientific">Prochlorothrix hollandica PCC 9006 = CALU 1027</name>
    <dbReference type="NCBI Taxonomy" id="317619"/>
    <lineage>
        <taxon>Bacteria</taxon>
        <taxon>Bacillati</taxon>
        <taxon>Cyanobacteriota</taxon>
        <taxon>Cyanophyceae</taxon>
        <taxon>Prochlorotrichales</taxon>
        <taxon>Prochlorotrichaceae</taxon>
        <taxon>Prochlorothrix</taxon>
    </lineage>
</organism>
<dbReference type="RefSeq" id="WP_017714142.1">
    <property type="nucleotide sequence ID" value="NZ_KB235941.1"/>
</dbReference>
<protein>
    <submittedName>
        <fullName evidence="2">Uncharacterized protein</fullName>
    </submittedName>
</protein>
<proteinExistence type="predicted"/>
<name>A0A0M2PZ50_PROHO</name>
<keyword evidence="3" id="KW-1185">Reference proteome</keyword>
<reference evidence="2" key="1">
    <citation type="submission" date="2012-04" db="EMBL/GenBank/DDBJ databases">
        <authorList>
            <person name="Borisov I.G."/>
            <person name="Ivanikova N.V."/>
            <person name="Pinevich A.V."/>
        </authorList>
    </citation>
    <scope>NUCLEOTIDE SEQUENCE</scope>
    <source>
        <strain evidence="2">CALU 1027</strain>
    </source>
</reference>
<evidence type="ECO:0000313" key="3">
    <source>
        <dbReference type="Proteomes" id="UP000034681"/>
    </source>
</evidence>
<sequence>MISADAGHFFRFYLGGQLQEGLRYDNKLYGLSDRFSVHQSVSAYRCALAWSEKGIPGLVQEQGNGYVVWVEMVSSLHHPLVHGHHSPPPSDPSLQAPDPALTTLPSIFY</sequence>
<accession>A0A0M2PZ50</accession>
<dbReference type="EMBL" id="AJTX02000002">
    <property type="protein sequence ID" value="KKJ01425.1"/>
    <property type="molecule type" value="Genomic_DNA"/>
</dbReference>
<feature type="region of interest" description="Disordered" evidence="1">
    <location>
        <begin position="80"/>
        <end position="102"/>
    </location>
</feature>
<gene>
    <name evidence="2" type="ORF">PROH_03565</name>
</gene>
<dbReference type="AlphaFoldDB" id="A0A0M2PZ50"/>